<evidence type="ECO:0000313" key="3">
    <source>
        <dbReference type="EMBL" id="MCG2617325.1"/>
    </source>
</evidence>
<protein>
    <submittedName>
        <fullName evidence="3">BON domain-containing protein</fullName>
    </submittedName>
</protein>
<gene>
    <name evidence="3" type="ORF">LZZ85_23715</name>
</gene>
<keyword evidence="4" id="KW-1185">Reference proteome</keyword>
<feature type="region of interest" description="Disordered" evidence="1">
    <location>
        <begin position="77"/>
        <end position="102"/>
    </location>
</feature>
<feature type="domain" description="BON" evidence="2">
    <location>
        <begin position="25"/>
        <end position="91"/>
    </location>
</feature>
<evidence type="ECO:0000313" key="4">
    <source>
        <dbReference type="Proteomes" id="UP001165367"/>
    </source>
</evidence>
<organism evidence="3 4">
    <name type="scientific">Terrimonas ginsenosidimutans</name>
    <dbReference type="NCBI Taxonomy" id="2908004"/>
    <lineage>
        <taxon>Bacteria</taxon>
        <taxon>Pseudomonadati</taxon>
        <taxon>Bacteroidota</taxon>
        <taxon>Chitinophagia</taxon>
        <taxon>Chitinophagales</taxon>
        <taxon>Chitinophagaceae</taxon>
        <taxon>Terrimonas</taxon>
    </lineage>
</organism>
<dbReference type="RefSeq" id="WP_237875980.1">
    <property type="nucleotide sequence ID" value="NZ_JAKLTR010000020.1"/>
</dbReference>
<dbReference type="InterPro" id="IPR007055">
    <property type="entry name" value="BON_dom"/>
</dbReference>
<accession>A0ABS9KYD3</accession>
<dbReference type="Proteomes" id="UP001165367">
    <property type="component" value="Unassembled WGS sequence"/>
</dbReference>
<dbReference type="Pfam" id="PF04972">
    <property type="entry name" value="BON"/>
    <property type="match status" value="1"/>
</dbReference>
<name>A0ABS9KYD3_9BACT</name>
<reference evidence="3" key="1">
    <citation type="submission" date="2022-01" db="EMBL/GenBank/DDBJ databases">
        <authorList>
            <person name="Jo J.-H."/>
            <person name="Im W.-T."/>
        </authorList>
    </citation>
    <scope>NUCLEOTIDE SEQUENCE</scope>
    <source>
        <strain evidence="3">NA20</strain>
    </source>
</reference>
<dbReference type="EMBL" id="JAKLTR010000020">
    <property type="protein sequence ID" value="MCG2617325.1"/>
    <property type="molecule type" value="Genomic_DNA"/>
</dbReference>
<sequence length="163" mass="16662">MKKLLVAVGLLAATYYLPACKSGPKDADIKTEVQAALSAQPGYMGVSVEVADGVVTVDGEVADPAAKSGLQSRVESVKGVKSVKDNTSVAAPPPPAEPVIAADDPLTKGVADAVKDYPGVTATVNDGVIALSGEIKAADWKKLKKSLDGLRPKKTDPAGLKIK</sequence>
<evidence type="ECO:0000256" key="1">
    <source>
        <dbReference type="SAM" id="MobiDB-lite"/>
    </source>
</evidence>
<dbReference type="PROSITE" id="PS50914">
    <property type="entry name" value="BON"/>
    <property type="match status" value="1"/>
</dbReference>
<evidence type="ECO:0000259" key="2">
    <source>
        <dbReference type="PROSITE" id="PS50914"/>
    </source>
</evidence>
<dbReference type="Gene3D" id="3.40.1520.20">
    <property type="match status" value="1"/>
</dbReference>
<comment type="caution">
    <text evidence="3">The sequence shown here is derived from an EMBL/GenBank/DDBJ whole genome shotgun (WGS) entry which is preliminary data.</text>
</comment>
<proteinExistence type="predicted"/>